<evidence type="ECO:0000313" key="1">
    <source>
        <dbReference type="EMBL" id="MPL91408.1"/>
    </source>
</evidence>
<protein>
    <recommendedName>
        <fullName evidence="2">Phage tail protein</fullName>
    </recommendedName>
</protein>
<reference evidence="1" key="1">
    <citation type="submission" date="2019-08" db="EMBL/GenBank/DDBJ databases">
        <authorList>
            <person name="Kucharzyk K."/>
            <person name="Murdoch R.W."/>
            <person name="Higgins S."/>
            <person name="Loffler F."/>
        </authorList>
    </citation>
    <scope>NUCLEOTIDE SEQUENCE</scope>
</reference>
<gene>
    <name evidence="1" type="ORF">SDC9_37476</name>
</gene>
<organism evidence="1">
    <name type="scientific">bioreactor metagenome</name>
    <dbReference type="NCBI Taxonomy" id="1076179"/>
    <lineage>
        <taxon>unclassified sequences</taxon>
        <taxon>metagenomes</taxon>
        <taxon>ecological metagenomes</taxon>
    </lineage>
</organism>
<dbReference type="EMBL" id="VSSQ01000328">
    <property type="protein sequence ID" value="MPL91408.1"/>
    <property type="molecule type" value="Genomic_DNA"/>
</dbReference>
<sequence>MTIAWPDIQKPAYNLAEDPEDAVIRSEFDAGYEQTRPRFTRNRTTYGLSWKAMRTTDKSTLDSFYKNTLANGALMFTWAHPDDGITHTVRFTGPPTYNLIAVGLWSVELKLREV</sequence>
<proteinExistence type="predicted"/>
<accession>A0A644VJ85</accession>
<name>A0A644VJ85_9ZZZZ</name>
<dbReference type="AlphaFoldDB" id="A0A644VJ85"/>
<evidence type="ECO:0008006" key="2">
    <source>
        <dbReference type="Google" id="ProtNLM"/>
    </source>
</evidence>
<comment type="caution">
    <text evidence="1">The sequence shown here is derived from an EMBL/GenBank/DDBJ whole genome shotgun (WGS) entry which is preliminary data.</text>
</comment>